<protein>
    <submittedName>
        <fullName evidence="1">Uncharacterized protein</fullName>
    </submittedName>
</protein>
<organism evidence="1 2">
    <name type="scientific">Paraburkholderia ultramafica</name>
    <dbReference type="NCBI Taxonomy" id="1544867"/>
    <lineage>
        <taxon>Bacteria</taxon>
        <taxon>Pseudomonadati</taxon>
        <taxon>Pseudomonadota</taxon>
        <taxon>Betaproteobacteria</taxon>
        <taxon>Burkholderiales</taxon>
        <taxon>Burkholderiaceae</taxon>
        <taxon>Paraburkholderia</taxon>
    </lineage>
</organism>
<evidence type="ECO:0000313" key="2">
    <source>
        <dbReference type="Proteomes" id="UP000494365"/>
    </source>
</evidence>
<proteinExistence type="predicted"/>
<sequence>MDNLRLDCRIRCNGARQGTYGEYFQEVIVS</sequence>
<name>A0A6S7BYK3_9BURK</name>
<keyword evidence="2" id="KW-1185">Reference proteome</keyword>
<dbReference type="AlphaFoldDB" id="A0A6S7BYK3"/>
<dbReference type="Proteomes" id="UP000494365">
    <property type="component" value="Unassembled WGS sequence"/>
</dbReference>
<accession>A0A6S7BYK3</accession>
<reference evidence="1 2" key="1">
    <citation type="submission" date="2020-04" db="EMBL/GenBank/DDBJ databases">
        <authorList>
            <person name="De Canck E."/>
        </authorList>
    </citation>
    <scope>NUCLEOTIDE SEQUENCE [LARGE SCALE GENOMIC DNA]</scope>
    <source>
        <strain evidence="1 2">LMG 28614</strain>
    </source>
</reference>
<gene>
    <name evidence="1" type="ORF">LMG28614_06828</name>
</gene>
<dbReference type="EMBL" id="CADIKK010000059">
    <property type="protein sequence ID" value="CAB3808515.1"/>
    <property type="molecule type" value="Genomic_DNA"/>
</dbReference>
<evidence type="ECO:0000313" key="1">
    <source>
        <dbReference type="EMBL" id="CAB3808515.1"/>
    </source>
</evidence>